<dbReference type="Proteomes" id="UP001143463">
    <property type="component" value="Unassembled WGS sequence"/>
</dbReference>
<organism evidence="2 3">
    <name type="scientific">Pseudonocardia halophobica</name>
    <dbReference type="NCBI Taxonomy" id="29401"/>
    <lineage>
        <taxon>Bacteria</taxon>
        <taxon>Bacillati</taxon>
        <taxon>Actinomycetota</taxon>
        <taxon>Actinomycetes</taxon>
        <taxon>Pseudonocardiales</taxon>
        <taxon>Pseudonocardiaceae</taxon>
        <taxon>Pseudonocardia</taxon>
    </lineage>
</organism>
<dbReference type="InterPro" id="IPR029063">
    <property type="entry name" value="SAM-dependent_MTases_sf"/>
</dbReference>
<dbReference type="InterPro" id="IPR013216">
    <property type="entry name" value="Methyltransf_11"/>
</dbReference>
<proteinExistence type="predicted"/>
<sequence length="265" mass="27673">MADERDRTWVDSMPEAYASGLEAPVFAPFAAELAARAATTAPRRVLEIAAGTGVVTRALADALPGTDLLATDLNPAMVGHGACREARARWEQADAAHLPAADGSVDLVVCGFGVMFFPDRPAAYTEVRRVLVPGGRFLFTAWDEVGAHAFAEALCAGLRAAFPTDPPSFVEAVPHGYTDPERIRADLGEAGFTVVDVERVVRTGTAPSAAAVAEGFCAGTPLRAQIAERDGSADALRTVGDTMTALLGSGEVSGEMAAYVVEARR</sequence>
<accession>A0A9W6P0P9</accession>
<keyword evidence="3" id="KW-1185">Reference proteome</keyword>
<dbReference type="SUPFAM" id="SSF53335">
    <property type="entry name" value="S-adenosyl-L-methionine-dependent methyltransferases"/>
    <property type="match status" value="1"/>
</dbReference>
<dbReference type="EMBL" id="BSFQ01000053">
    <property type="protein sequence ID" value="GLL15707.1"/>
    <property type="molecule type" value="Genomic_DNA"/>
</dbReference>
<dbReference type="GO" id="GO:0008757">
    <property type="term" value="F:S-adenosylmethionine-dependent methyltransferase activity"/>
    <property type="evidence" value="ECO:0007669"/>
    <property type="project" value="InterPro"/>
</dbReference>
<dbReference type="RefSeq" id="WP_197040883.1">
    <property type="nucleotide sequence ID" value="NZ_BAAAUZ010000031.1"/>
</dbReference>
<dbReference type="PANTHER" id="PTHR43591">
    <property type="entry name" value="METHYLTRANSFERASE"/>
    <property type="match status" value="1"/>
</dbReference>
<protein>
    <submittedName>
        <fullName evidence="2">Ubiquinone/menaquinone biosynthesis methyltransferase</fullName>
    </submittedName>
</protein>
<name>A0A9W6P0P9_9PSEU</name>
<reference evidence="2" key="2">
    <citation type="submission" date="2023-01" db="EMBL/GenBank/DDBJ databases">
        <authorList>
            <person name="Sun Q."/>
            <person name="Evtushenko L."/>
        </authorList>
    </citation>
    <scope>NUCLEOTIDE SEQUENCE</scope>
    <source>
        <strain evidence="2">VKM Ac-1069</strain>
    </source>
</reference>
<gene>
    <name evidence="2" type="primary">ubiE4</name>
    <name evidence="2" type="ORF">GCM10017577_68600</name>
</gene>
<comment type="caution">
    <text evidence="2">The sequence shown here is derived from an EMBL/GenBank/DDBJ whole genome shotgun (WGS) entry which is preliminary data.</text>
</comment>
<dbReference type="AlphaFoldDB" id="A0A9W6P0P9"/>
<dbReference type="GO" id="GO:0032259">
    <property type="term" value="P:methylation"/>
    <property type="evidence" value="ECO:0007669"/>
    <property type="project" value="UniProtKB-KW"/>
</dbReference>
<keyword evidence="2" id="KW-0489">Methyltransferase</keyword>
<evidence type="ECO:0000313" key="3">
    <source>
        <dbReference type="Proteomes" id="UP001143463"/>
    </source>
</evidence>
<dbReference type="Pfam" id="PF08241">
    <property type="entry name" value="Methyltransf_11"/>
    <property type="match status" value="1"/>
</dbReference>
<dbReference type="Gene3D" id="3.40.50.150">
    <property type="entry name" value="Vaccinia Virus protein VP39"/>
    <property type="match status" value="1"/>
</dbReference>
<keyword evidence="2" id="KW-0830">Ubiquinone</keyword>
<evidence type="ECO:0000259" key="1">
    <source>
        <dbReference type="Pfam" id="PF08241"/>
    </source>
</evidence>
<dbReference type="CDD" id="cd02440">
    <property type="entry name" value="AdoMet_MTases"/>
    <property type="match status" value="1"/>
</dbReference>
<evidence type="ECO:0000313" key="2">
    <source>
        <dbReference type="EMBL" id="GLL15707.1"/>
    </source>
</evidence>
<feature type="domain" description="Methyltransferase type 11" evidence="1">
    <location>
        <begin position="46"/>
        <end position="139"/>
    </location>
</feature>
<keyword evidence="2" id="KW-0808">Transferase</keyword>
<reference evidence="2" key="1">
    <citation type="journal article" date="2014" name="Int. J. Syst. Evol. Microbiol.">
        <title>Complete genome sequence of Corynebacterium casei LMG S-19264T (=DSM 44701T), isolated from a smear-ripened cheese.</title>
        <authorList>
            <consortium name="US DOE Joint Genome Institute (JGI-PGF)"/>
            <person name="Walter F."/>
            <person name="Albersmeier A."/>
            <person name="Kalinowski J."/>
            <person name="Ruckert C."/>
        </authorList>
    </citation>
    <scope>NUCLEOTIDE SEQUENCE</scope>
    <source>
        <strain evidence="2">VKM Ac-1069</strain>
    </source>
</reference>